<dbReference type="Proteomes" id="UP000276215">
    <property type="component" value="Unassembled WGS sequence"/>
</dbReference>
<accession>A0A3N4JRM6</accession>
<keyword evidence="2" id="KW-1185">Reference proteome</keyword>
<dbReference type="OrthoDB" id="448455at2759"/>
<dbReference type="EMBL" id="ML120384">
    <property type="protein sequence ID" value="RPA99917.1"/>
    <property type="molecule type" value="Genomic_DNA"/>
</dbReference>
<name>A0A3N4JRM6_9PEZI</name>
<evidence type="ECO:0000313" key="1">
    <source>
        <dbReference type="EMBL" id="RPA99917.1"/>
    </source>
</evidence>
<organism evidence="1 2">
    <name type="scientific">Choiromyces venosus 120613-1</name>
    <dbReference type="NCBI Taxonomy" id="1336337"/>
    <lineage>
        <taxon>Eukaryota</taxon>
        <taxon>Fungi</taxon>
        <taxon>Dikarya</taxon>
        <taxon>Ascomycota</taxon>
        <taxon>Pezizomycotina</taxon>
        <taxon>Pezizomycetes</taxon>
        <taxon>Pezizales</taxon>
        <taxon>Tuberaceae</taxon>
        <taxon>Choiromyces</taxon>
    </lineage>
</organism>
<proteinExistence type="predicted"/>
<evidence type="ECO:0000313" key="2">
    <source>
        <dbReference type="Proteomes" id="UP000276215"/>
    </source>
</evidence>
<sequence>MICDVVRYQHGSHKRDIGSTTSESDEAIDPLTVNQQQGCAHPLNPAFSSATEMTVALINTKLGLEQPTSIPNHIPRDEEYGDSQDTVLIYSRMLRITSSSNMTTFLRATGSFNNNTIYGNNNTNCGNTNTAIHFTTPDDRAEILAWLSPLEPNVRHQNVEANRIANVGSWLLGTEQFQNWCNGDSQNEFDKATIFCYGRPGLERHILGKRCGLWKNKKK</sequence>
<reference evidence="1 2" key="1">
    <citation type="journal article" date="2018" name="Nat. Ecol. Evol.">
        <title>Pezizomycetes genomes reveal the molecular basis of ectomycorrhizal truffle lifestyle.</title>
        <authorList>
            <person name="Murat C."/>
            <person name="Payen T."/>
            <person name="Noel B."/>
            <person name="Kuo A."/>
            <person name="Morin E."/>
            <person name="Chen J."/>
            <person name="Kohler A."/>
            <person name="Krizsan K."/>
            <person name="Balestrini R."/>
            <person name="Da Silva C."/>
            <person name="Montanini B."/>
            <person name="Hainaut M."/>
            <person name="Levati E."/>
            <person name="Barry K.W."/>
            <person name="Belfiori B."/>
            <person name="Cichocki N."/>
            <person name="Clum A."/>
            <person name="Dockter R.B."/>
            <person name="Fauchery L."/>
            <person name="Guy J."/>
            <person name="Iotti M."/>
            <person name="Le Tacon F."/>
            <person name="Lindquist E.A."/>
            <person name="Lipzen A."/>
            <person name="Malagnac F."/>
            <person name="Mello A."/>
            <person name="Molinier V."/>
            <person name="Miyauchi S."/>
            <person name="Poulain J."/>
            <person name="Riccioni C."/>
            <person name="Rubini A."/>
            <person name="Sitrit Y."/>
            <person name="Splivallo R."/>
            <person name="Traeger S."/>
            <person name="Wang M."/>
            <person name="Zifcakova L."/>
            <person name="Wipf D."/>
            <person name="Zambonelli A."/>
            <person name="Paolocci F."/>
            <person name="Nowrousian M."/>
            <person name="Ottonello S."/>
            <person name="Baldrian P."/>
            <person name="Spatafora J.W."/>
            <person name="Henrissat B."/>
            <person name="Nagy L.G."/>
            <person name="Aury J.M."/>
            <person name="Wincker P."/>
            <person name="Grigoriev I.V."/>
            <person name="Bonfante P."/>
            <person name="Martin F.M."/>
        </authorList>
    </citation>
    <scope>NUCLEOTIDE SEQUENCE [LARGE SCALE GENOMIC DNA]</scope>
    <source>
        <strain evidence="1 2">120613-1</strain>
    </source>
</reference>
<protein>
    <submittedName>
        <fullName evidence="1">Uncharacterized protein</fullName>
    </submittedName>
</protein>
<gene>
    <name evidence="1" type="ORF">L873DRAFT_868572</name>
</gene>
<dbReference type="AlphaFoldDB" id="A0A3N4JRM6"/>